<evidence type="ECO:0000256" key="1">
    <source>
        <dbReference type="ARBA" id="ARBA00022490"/>
    </source>
</evidence>
<dbReference type="eggNOG" id="COG1847">
    <property type="taxonomic scope" value="Bacteria"/>
</dbReference>
<dbReference type="SMART" id="SM00393">
    <property type="entry name" value="R3H"/>
    <property type="match status" value="1"/>
</dbReference>
<dbReference type="GO" id="GO:0008360">
    <property type="term" value="P:regulation of cell shape"/>
    <property type="evidence" value="ECO:0007669"/>
    <property type="project" value="UniProtKB-KW"/>
</dbReference>
<dbReference type="InterPro" id="IPR034079">
    <property type="entry name" value="R3H_KhpB"/>
</dbReference>
<feature type="domain" description="R3H" evidence="7">
    <location>
        <begin position="140"/>
        <end position="205"/>
    </location>
</feature>
<dbReference type="InterPro" id="IPR001374">
    <property type="entry name" value="R3H_dom"/>
</dbReference>
<dbReference type="SUPFAM" id="SSF82708">
    <property type="entry name" value="R3H domain"/>
    <property type="match status" value="1"/>
</dbReference>
<dbReference type="AlphaFoldDB" id="W6RZ99"/>
<protein>
    <recommendedName>
        <fullName evidence="6">RNA-binding protein KhpB</fullName>
    </recommendedName>
    <alternativeName>
        <fullName evidence="6">RNA-binding protein EloR</fullName>
    </alternativeName>
</protein>
<comment type="function">
    <text evidence="6">A probable RNA chaperone. Forms a complex with KhpA which binds to cellular RNA and controls its expression. Plays a role in peptidoglycan (PG) homeostasis and cell length regulation.</text>
</comment>
<evidence type="ECO:0000256" key="4">
    <source>
        <dbReference type="ARBA" id="ARBA00023186"/>
    </source>
</evidence>
<dbReference type="GO" id="GO:0071555">
    <property type="term" value="P:cell wall organization"/>
    <property type="evidence" value="ECO:0007669"/>
    <property type="project" value="UniProtKB-KW"/>
</dbReference>
<keyword evidence="1 6" id="KW-0963">Cytoplasm</keyword>
<dbReference type="CDD" id="cd02414">
    <property type="entry name" value="KH-II_Jag"/>
    <property type="match status" value="1"/>
</dbReference>
<dbReference type="GO" id="GO:0003723">
    <property type="term" value="F:RNA binding"/>
    <property type="evidence" value="ECO:0007669"/>
    <property type="project" value="UniProtKB-UniRule"/>
</dbReference>
<dbReference type="NCBIfam" id="NF041568">
    <property type="entry name" value="Jag_EloR"/>
    <property type="match status" value="1"/>
</dbReference>
<comment type="caution">
    <text evidence="6">Lacks conserved residue(s) required for the propagation of feature annotation.</text>
</comment>
<keyword evidence="4 6" id="KW-0143">Chaperone</keyword>
<dbReference type="Gene3D" id="3.30.300.20">
    <property type="match status" value="1"/>
</dbReference>
<evidence type="ECO:0000313" key="8">
    <source>
        <dbReference type="EMBL" id="CDM69808.1"/>
    </source>
</evidence>
<evidence type="ECO:0000313" key="9">
    <source>
        <dbReference type="Proteomes" id="UP000019426"/>
    </source>
</evidence>
<comment type="subcellular location">
    <subcellularLocation>
        <location evidence="6">Cytoplasm</location>
    </subcellularLocation>
</comment>
<dbReference type="GO" id="GO:0005737">
    <property type="term" value="C:cytoplasm"/>
    <property type="evidence" value="ECO:0007669"/>
    <property type="project" value="UniProtKB-SubCell"/>
</dbReference>
<dbReference type="PANTHER" id="PTHR35800">
    <property type="entry name" value="PROTEIN JAG"/>
    <property type="match status" value="1"/>
</dbReference>
<keyword evidence="3 6" id="KW-0133">Cell shape</keyword>
<evidence type="ECO:0000259" key="7">
    <source>
        <dbReference type="PROSITE" id="PS51061"/>
    </source>
</evidence>
<dbReference type="HAMAP" id="MF_00867">
    <property type="entry name" value="KhpB"/>
    <property type="match status" value="1"/>
</dbReference>
<gene>
    <name evidence="6" type="primary">khpB</name>
    <name evidence="6" type="synonym">eloR</name>
    <name evidence="8" type="ORF">CM240_2691</name>
</gene>
<dbReference type="STRING" id="1216932.CM240_2691"/>
<evidence type="ECO:0000256" key="5">
    <source>
        <dbReference type="ARBA" id="ARBA00023316"/>
    </source>
</evidence>
<dbReference type="InterPro" id="IPR038008">
    <property type="entry name" value="Jag_KH"/>
</dbReference>
<evidence type="ECO:0000256" key="6">
    <source>
        <dbReference type="HAMAP-Rule" id="MF_00867"/>
    </source>
</evidence>
<dbReference type="RefSeq" id="WP_044039597.1">
    <property type="nucleotide sequence ID" value="NZ_HG917868.1"/>
</dbReference>
<comment type="domain">
    <text evidence="6">Has an N-terminal Jag-N domain and 2 RNA-binding domains (KH and R3H).</text>
</comment>
<dbReference type="InterPro" id="IPR032782">
    <property type="entry name" value="KhpB_N"/>
</dbReference>
<dbReference type="InterPro" id="IPR038247">
    <property type="entry name" value="Jag_N_dom_sf"/>
</dbReference>
<dbReference type="InterPro" id="IPR015946">
    <property type="entry name" value="KH_dom-like_a/b"/>
</dbReference>
<dbReference type="InterPro" id="IPR039247">
    <property type="entry name" value="KhpB"/>
</dbReference>
<comment type="subunit">
    <text evidence="6">Forms a complex with KhpA.</text>
</comment>
<dbReference type="PATRIC" id="fig|1216932.3.peg.2652"/>
<dbReference type="PROSITE" id="PS51061">
    <property type="entry name" value="R3H"/>
    <property type="match status" value="1"/>
</dbReference>
<accession>W6RZ99</accession>
<dbReference type="CDD" id="cd02644">
    <property type="entry name" value="R3H_jag"/>
    <property type="match status" value="1"/>
</dbReference>
<reference evidence="8 9" key="1">
    <citation type="submission" date="2013-11" db="EMBL/GenBank/DDBJ databases">
        <title>Complete genome sequence of Clostridum sp. M2/40.</title>
        <authorList>
            <person name="Wibberg D."/>
            <person name="Puehler A."/>
            <person name="Schlueter A."/>
        </authorList>
    </citation>
    <scope>NUCLEOTIDE SEQUENCE [LARGE SCALE GENOMIC DNA]</scope>
    <source>
        <strain evidence="9">M2/40</strain>
    </source>
</reference>
<dbReference type="KEGG" id="clt:CM240_2691"/>
<dbReference type="InterPro" id="IPR036867">
    <property type="entry name" value="R3H_dom_sf"/>
</dbReference>
<organism evidence="8 9">
    <name type="scientific">Clostridium bornimense</name>
    <dbReference type="NCBI Taxonomy" id="1216932"/>
    <lineage>
        <taxon>Bacteria</taxon>
        <taxon>Bacillati</taxon>
        <taxon>Bacillota</taxon>
        <taxon>Clostridia</taxon>
        <taxon>Eubacteriales</taxon>
        <taxon>Clostridiaceae</taxon>
        <taxon>Clostridium</taxon>
    </lineage>
</organism>
<keyword evidence="5 6" id="KW-0961">Cell wall biogenesis/degradation</keyword>
<dbReference type="Pfam" id="PF01424">
    <property type="entry name" value="R3H"/>
    <property type="match status" value="1"/>
</dbReference>
<dbReference type="SMART" id="SM01245">
    <property type="entry name" value="Jag_N"/>
    <property type="match status" value="1"/>
</dbReference>
<sequence length="205" mass="23556">MKIVEVTGKTVKDAYQNALIQLNVTENKVTYEVIDEGSKGFLGIGCKPAKIKVMVKKDYISEARQFLQSILESMKIDANIKVEEKDNVLNIELEGEDMGIVIGYRGETLDSLQYLTSLVINKGSNDEYKRVILDTSNYRKKREESLRHLAYKTAKKVARTKTTIKLEPMNPYERRIIHSALQNDRFVKTYSEGNEPHRRVVLELK</sequence>
<comment type="similarity">
    <text evidence="6">Belongs to the KhpB RNA-binding protein family.</text>
</comment>
<dbReference type="Proteomes" id="UP000019426">
    <property type="component" value="Chromosome M2/40_rep1"/>
</dbReference>
<dbReference type="HOGENOM" id="CLU_042512_0_1_9"/>
<dbReference type="PANTHER" id="PTHR35800:SF1">
    <property type="entry name" value="RNA-BINDING PROTEIN KHPB"/>
    <property type="match status" value="1"/>
</dbReference>
<dbReference type="EMBL" id="HG917868">
    <property type="protein sequence ID" value="CDM69808.1"/>
    <property type="molecule type" value="Genomic_DNA"/>
</dbReference>
<dbReference type="Pfam" id="PF14804">
    <property type="entry name" value="Jag_N"/>
    <property type="match status" value="1"/>
</dbReference>
<keyword evidence="2 6" id="KW-0694">RNA-binding</keyword>
<keyword evidence="9" id="KW-1185">Reference proteome</keyword>
<proteinExistence type="inferred from homology"/>
<evidence type="ECO:0000256" key="3">
    <source>
        <dbReference type="ARBA" id="ARBA00022960"/>
    </source>
</evidence>
<dbReference type="GO" id="GO:0009252">
    <property type="term" value="P:peptidoglycan biosynthetic process"/>
    <property type="evidence" value="ECO:0007669"/>
    <property type="project" value="UniProtKB-UniRule"/>
</dbReference>
<evidence type="ECO:0000256" key="2">
    <source>
        <dbReference type="ARBA" id="ARBA00022884"/>
    </source>
</evidence>
<dbReference type="Gene3D" id="3.30.1370.50">
    <property type="entry name" value="R3H-like domain"/>
    <property type="match status" value="1"/>
</dbReference>
<name>W6RZ99_9CLOT</name>
<dbReference type="Gene3D" id="3.30.30.80">
    <property type="entry name" value="probable RNA-binding protein from clostridium symbiosum atcc 14940"/>
    <property type="match status" value="1"/>
</dbReference>
<dbReference type="Pfam" id="PF13083">
    <property type="entry name" value="KH_KhpA-B"/>
    <property type="match status" value="1"/>
</dbReference>
<dbReference type="OrthoDB" id="9794483at2"/>